<protein>
    <submittedName>
        <fullName evidence="1">Uncharacterized protein</fullName>
    </submittedName>
</protein>
<organism evidence="1 2">
    <name type="scientific">Shewanella subflava</name>
    <dbReference type="NCBI Taxonomy" id="2986476"/>
    <lineage>
        <taxon>Bacteria</taxon>
        <taxon>Pseudomonadati</taxon>
        <taxon>Pseudomonadota</taxon>
        <taxon>Gammaproteobacteria</taxon>
        <taxon>Alteromonadales</taxon>
        <taxon>Shewanellaceae</taxon>
        <taxon>Shewanella</taxon>
    </lineage>
</organism>
<comment type="caution">
    <text evidence="1">The sequence shown here is derived from an EMBL/GenBank/DDBJ whole genome shotgun (WGS) entry which is preliminary data.</text>
</comment>
<reference evidence="1" key="1">
    <citation type="submission" date="2022-10" db="EMBL/GenBank/DDBJ databases">
        <title>Shewanella flava sp. nov, isolated from the estuary of the Fenhe River into the Yellow River.</title>
        <authorList>
            <person name="Li Y."/>
        </authorList>
    </citation>
    <scope>NUCLEOTIDE SEQUENCE</scope>
    <source>
        <strain evidence="1">FYR11-62</strain>
    </source>
</reference>
<keyword evidence="2" id="KW-1185">Reference proteome</keyword>
<name>A0ABT3IDB1_9GAMM</name>
<evidence type="ECO:0000313" key="2">
    <source>
        <dbReference type="Proteomes" id="UP001163714"/>
    </source>
</evidence>
<dbReference type="EMBL" id="JAPDMX010000033">
    <property type="protein sequence ID" value="MCW3174048.1"/>
    <property type="molecule type" value="Genomic_DNA"/>
</dbReference>
<proteinExistence type="predicted"/>
<sequence length="62" mass="6524">MNNPCIINAIHKPFSLTKLGAMANLSPNPKGSGSSAIVPKIQLFSRLNDVHLLLPEGTLATA</sequence>
<accession>A0ABT3IDB1</accession>
<evidence type="ECO:0000313" key="1">
    <source>
        <dbReference type="EMBL" id="MCW3174048.1"/>
    </source>
</evidence>
<gene>
    <name evidence="1" type="ORF">OHT75_16370</name>
</gene>
<dbReference type="Proteomes" id="UP001163714">
    <property type="component" value="Unassembled WGS sequence"/>
</dbReference>
<dbReference type="RefSeq" id="WP_264728552.1">
    <property type="nucleotide sequence ID" value="NZ_JAPDMX010000033.1"/>
</dbReference>